<dbReference type="InterPro" id="IPR040198">
    <property type="entry name" value="Fido_containing"/>
</dbReference>
<evidence type="ECO:0000313" key="5">
    <source>
        <dbReference type="Proteomes" id="UP000030652"/>
    </source>
</evidence>
<reference evidence="4 5" key="1">
    <citation type="submission" date="2014-10" db="EMBL/GenBank/DDBJ databases">
        <title>Draft genome of anammox bacterium scalindua brodae, obtained using differential coverage binning of sequence data from two enrichment reactors.</title>
        <authorList>
            <person name="Speth D.R."/>
            <person name="Russ L."/>
            <person name="Kartal B."/>
            <person name="Op den Camp H.J."/>
            <person name="Dutilh B.E."/>
            <person name="Jetten M.S."/>
        </authorList>
    </citation>
    <scope>NUCLEOTIDE SEQUENCE [LARGE SCALE GENOMIC DNA]</scope>
    <source>
        <strain evidence="4">RU1</strain>
    </source>
</reference>
<accession>A0A0B0ET90</accession>
<dbReference type="SUPFAM" id="SSF140931">
    <property type="entry name" value="Fic-like"/>
    <property type="match status" value="1"/>
</dbReference>
<evidence type="ECO:0000256" key="2">
    <source>
        <dbReference type="PIRSR" id="PIRSR640198-2"/>
    </source>
</evidence>
<evidence type="ECO:0000259" key="3">
    <source>
        <dbReference type="PROSITE" id="PS51459"/>
    </source>
</evidence>
<proteinExistence type="predicted"/>
<dbReference type="InterPro" id="IPR025230">
    <property type="entry name" value="DUF4172"/>
</dbReference>
<dbReference type="PATRIC" id="fig|237368.3.peg.395"/>
<dbReference type="Gene3D" id="1.10.10.10">
    <property type="entry name" value="Winged helix-like DNA-binding domain superfamily/Winged helix DNA-binding domain"/>
    <property type="match status" value="1"/>
</dbReference>
<dbReference type="Proteomes" id="UP000030652">
    <property type="component" value="Unassembled WGS sequence"/>
</dbReference>
<dbReference type="GO" id="GO:0005524">
    <property type="term" value="F:ATP binding"/>
    <property type="evidence" value="ECO:0007669"/>
    <property type="project" value="UniProtKB-KW"/>
</dbReference>
<dbReference type="InterPro" id="IPR003812">
    <property type="entry name" value="Fido"/>
</dbReference>
<gene>
    <name evidence="4" type="ORF">SCABRO_00363</name>
</gene>
<feature type="binding site" evidence="2">
    <location>
        <begin position="308"/>
        <end position="315"/>
    </location>
    <ligand>
        <name>ATP</name>
        <dbReference type="ChEBI" id="CHEBI:30616"/>
    </ligand>
</feature>
<sequence length="465" mass="53307">MVFHSSLYLYLRRLNKGWIGTVRRGQFSVSVKKMDFYLWFVRNVIGFVRKVNFFGRESLSPFFTNPDVFRRISELNKKANRLVIRLVCEPNSGYNRLMIYNWQQTDWPEFKYDLESVEDILFSFAERMGHVSGLLKGLPEGTQTEAMIDMMVSEAIKTSEIEGEYLSRQDVISSIRKNLGLSQNTAHVKDKKAEGAAELVIDVRDTYAQRLTQDKLFSWHKMIMKGSRGVKIGSWRTHKDPMQVISGLMGKKKIHFEAPPSEFMPEEMKEFIRWFNGTGPGGSNEIKKPPVRSAIAHIYFETIHPFEDGNGRIGRAISEKVLSQGVGRPILLSLSRTIEANRNSYYDALKAAQRSNEITPWINYFVNVILDAQVNTEEQIDFTLKKTKFSDRFRDQLNKRQLRVVLRMLEEGPKGFEGGMSAKKYIAITHTSKATATRDLQDLVEKGAFILSGGGRSTKYQVNLP</sequence>
<dbReference type="InterPro" id="IPR036388">
    <property type="entry name" value="WH-like_DNA-bd_sf"/>
</dbReference>
<dbReference type="Gene3D" id="1.10.3290.10">
    <property type="entry name" value="Fido-like domain"/>
    <property type="match status" value="1"/>
</dbReference>
<dbReference type="Pfam" id="PF13776">
    <property type="entry name" value="DUF4172"/>
    <property type="match status" value="1"/>
</dbReference>
<feature type="domain" description="Fido" evidence="3">
    <location>
        <begin position="211"/>
        <end position="367"/>
    </location>
</feature>
<evidence type="ECO:0000313" key="4">
    <source>
        <dbReference type="EMBL" id="KHE93870.1"/>
    </source>
</evidence>
<dbReference type="EMBL" id="JRYO01000032">
    <property type="protein sequence ID" value="KHE93870.1"/>
    <property type="molecule type" value="Genomic_DNA"/>
</dbReference>
<dbReference type="AlphaFoldDB" id="A0A0B0ET90"/>
<dbReference type="Pfam" id="PF02661">
    <property type="entry name" value="Fic"/>
    <property type="match status" value="1"/>
</dbReference>
<evidence type="ECO:0000256" key="1">
    <source>
        <dbReference type="PIRSR" id="PIRSR640198-1"/>
    </source>
</evidence>
<keyword evidence="2" id="KW-0067">ATP-binding</keyword>
<dbReference type="PROSITE" id="PS51459">
    <property type="entry name" value="FIDO"/>
    <property type="match status" value="1"/>
</dbReference>
<protein>
    <recommendedName>
        <fullName evidence="3">Fido domain-containing protein</fullName>
    </recommendedName>
</protein>
<comment type="caution">
    <text evidence="4">The sequence shown here is derived from an EMBL/GenBank/DDBJ whole genome shotgun (WGS) entry which is preliminary data.</text>
</comment>
<keyword evidence="2" id="KW-0547">Nucleotide-binding</keyword>
<name>A0A0B0ET90_9BACT</name>
<feature type="binding site" evidence="2">
    <location>
        <begin position="345"/>
        <end position="346"/>
    </location>
    <ligand>
        <name>ATP</name>
        <dbReference type="ChEBI" id="CHEBI:30616"/>
    </ligand>
</feature>
<dbReference type="PANTHER" id="PTHR13504">
    <property type="entry name" value="FIDO DOMAIN-CONTAINING PROTEIN DDB_G0283145"/>
    <property type="match status" value="1"/>
</dbReference>
<organism evidence="4 5">
    <name type="scientific">Candidatus Scalindua brodae</name>
    <dbReference type="NCBI Taxonomy" id="237368"/>
    <lineage>
        <taxon>Bacteria</taxon>
        <taxon>Pseudomonadati</taxon>
        <taxon>Planctomycetota</taxon>
        <taxon>Candidatus Brocadiia</taxon>
        <taxon>Candidatus Brocadiales</taxon>
        <taxon>Candidatus Scalinduaceae</taxon>
        <taxon>Candidatus Scalindua</taxon>
    </lineage>
</organism>
<dbReference type="InterPro" id="IPR036597">
    <property type="entry name" value="Fido-like_dom_sf"/>
</dbReference>
<dbReference type="PANTHER" id="PTHR13504:SF33">
    <property type="entry name" value="FIC FAMILY PROTEIN"/>
    <property type="match status" value="1"/>
</dbReference>
<feature type="active site" evidence="1">
    <location>
        <position position="304"/>
    </location>
</feature>
<dbReference type="eggNOG" id="COG3177">
    <property type="taxonomic scope" value="Bacteria"/>
</dbReference>